<evidence type="ECO:0000313" key="9">
    <source>
        <dbReference type="EMBL" id="CEJ89437.1"/>
    </source>
</evidence>
<dbReference type="AlphaFoldDB" id="A0A0A1TIA7"/>
<feature type="region of interest" description="Disordered" evidence="7">
    <location>
        <begin position="1"/>
        <end position="45"/>
    </location>
</feature>
<dbReference type="EMBL" id="CDHN01000002">
    <property type="protein sequence ID" value="CEJ89437.1"/>
    <property type="molecule type" value="Genomic_DNA"/>
</dbReference>
<dbReference type="PANTHER" id="PTHR13254">
    <property type="entry name" value="GOLGI AUTOANTIGEN, GOLGIN SUBFAMILY A, 7"/>
    <property type="match status" value="1"/>
</dbReference>
<dbReference type="GO" id="GO:0031211">
    <property type="term" value="C:endoplasmic reticulum palmitoyltransferase complex"/>
    <property type="evidence" value="ECO:0007669"/>
    <property type="project" value="TreeGrafter"/>
</dbReference>
<evidence type="ECO:0000259" key="8">
    <source>
        <dbReference type="Pfam" id="PF10256"/>
    </source>
</evidence>
<feature type="region of interest" description="Disordered" evidence="7">
    <location>
        <begin position="218"/>
        <end position="244"/>
    </location>
</feature>
<evidence type="ECO:0000256" key="1">
    <source>
        <dbReference type="ARBA" id="ARBA00004406"/>
    </source>
</evidence>
<dbReference type="HOGENOM" id="CLU_082174_0_0_1"/>
<dbReference type="GO" id="GO:0005789">
    <property type="term" value="C:endoplasmic reticulum membrane"/>
    <property type="evidence" value="ECO:0007669"/>
    <property type="project" value="UniProtKB-SubCell"/>
</dbReference>
<evidence type="ECO:0000256" key="5">
    <source>
        <dbReference type="ARBA" id="ARBA00022824"/>
    </source>
</evidence>
<evidence type="ECO:0000313" key="10">
    <source>
        <dbReference type="Proteomes" id="UP000039046"/>
    </source>
</evidence>
<dbReference type="GO" id="GO:0006612">
    <property type="term" value="P:protein targeting to membrane"/>
    <property type="evidence" value="ECO:0007669"/>
    <property type="project" value="TreeGrafter"/>
</dbReference>
<evidence type="ECO:0000256" key="2">
    <source>
        <dbReference type="ARBA" id="ARBA00007732"/>
    </source>
</evidence>
<evidence type="ECO:0000256" key="3">
    <source>
        <dbReference type="ARBA" id="ARBA00011396"/>
    </source>
</evidence>
<keyword evidence="10" id="KW-1185">Reference proteome</keyword>
<sequence>MTTAATSFDRDLENGPSVLPNRDSHMSNVTEDDGGIGSAISSSNSSIMGEEVEADAGTEWGPLHPCYPHINPHVPVESAEYTTTRIIRIRRDWLLEGDAAPAYSNLYPEILMEAGLSEQEFRDIIRNINMRLKEAFDPLSWRNVLDSVVGAATGWLWDDLGATGIKSKLGKVEEWIADWNTRKEANFQTGQGVFAPQLISLRQTGYMTLDIQIQDPEVAPAPSTIGPGASRTTLPTEQPAMSVA</sequence>
<keyword evidence="5" id="KW-0256">Endoplasmic reticulum</keyword>
<evidence type="ECO:0000256" key="4">
    <source>
        <dbReference type="ARBA" id="ARBA00018463"/>
    </source>
</evidence>
<comment type="similarity">
    <text evidence="2">Belongs to the ERF4 family.</text>
</comment>
<dbReference type="InterPro" id="IPR051371">
    <property type="entry name" value="Ras_palmitoyltransferase"/>
</dbReference>
<dbReference type="InterPro" id="IPR019383">
    <property type="entry name" value="Golgin_A_7/ERF4"/>
</dbReference>
<proteinExistence type="inferred from homology"/>
<evidence type="ECO:0000256" key="6">
    <source>
        <dbReference type="ARBA" id="ARBA00023136"/>
    </source>
</evidence>
<protein>
    <recommendedName>
        <fullName evidence="4">Ras modification protein ERF4</fullName>
    </recommendedName>
</protein>
<dbReference type="Proteomes" id="UP000039046">
    <property type="component" value="Unassembled WGS sequence"/>
</dbReference>
<dbReference type="STRING" id="1531966.A0A0A1TIA7"/>
<evidence type="ECO:0000256" key="7">
    <source>
        <dbReference type="SAM" id="MobiDB-lite"/>
    </source>
</evidence>
<dbReference type="PANTHER" id="PTHR13254:SF0">
    <property type="entry name" value="GOLGIN SUBFAMILY A MEMBER 7_ERF4 DOMAIN-CONTAINING PROTEIN"/>
    <property type="match status" value="1"/>
</dbReference>
<keyword evidence="6" id="KW-0472">Membrane</keyword>
<gene>
    <name evidence="9" type="ORF">VHEMI05280</name>
</gene>
<feature type="domain" description="Golgin subfamily A member 7/ERF4" evidence="8">
    <location>
        <begin position="86"/>
        <end position="210"/>
    </location>
</feature>
<name>A0A0A1TIA7_9HYPO</name>
<comment type="subcellular location">
    <subcellularLocation>
        <location evidence="1">Endoplasmic reticulum membrane</location>
        <topology evidence="1">Peripheral membrane protein</topology>
    </subcellularLocation>
</comment>
<accession>A0A0A1TIA7</accession>
<organism evidence="9 10">
    <name type="scientific">[Torrubiella] hemipterigena</name>
    <dbReference type="NCBI Taxonomy" id="1531966"/>
    <lineage>
        <taxon>Eukaryota</taxon>
        <taxon>Fungi</taxon>
        <taxon>Dikarya</taxon>
        <taxon>Ascomycota</taxon>
        <taxon>Pezizomycotina</taxon>
        <taxon>Sordariomycetes</taxon>
        <taxon>Hypocreomycetidae</taxon>
        <taxon>Hypocreales</taxon>
        <taxon>Clavicipitaceae</taxon>
        <taxon>Clavicipitaceae incertae sedis</taxon>
        <taxon>'Torrubiella' clade</taxon>
    </lineage>
</organism>
<dbReference type="OrthoDB" id="5377273at2759"/>
<reference evidence="9 10" key="1">
    <citation type="journal article" date="2015" name="Genome Announc.">
        <title>Draft Genome Sequence and Gene Annotation of the Entomopathogenic Fungus Verticillium hemipterigenum.</title>
        <authorList>
            <person name="Horn F."/>
            <person name="Habel A."/>
            <person name="Scharf D.H."/>
            <person name="Dworschak J."/>
            <person name="Brakhage A.A."/>
            <person name="Guthke R."/>
            <person name="Hertweck C."/>
            <person name="Linde J."/>
        </authorList>
    </citation>
    <scope>NUCLEOTIDE SEQUENCE [LARGE SCALE GENOMIC DNA]</scope>
</reference>
<comment type="subunit">
    <text evidence="3">Interacts with ERF2.</text>
</comment>
<dbReference type="Pfam" id="PF10256">
    <property type="entry name" value="Erf4"/>
    <property type="match status" value="1"/>
</dbReference>